<dbReference type="PANTHER" id="PTHR42940:SF8">
    <property type="entry name" value="VACUOLAR PROTEIN SORTING-ASSOCIATED PROTEIN 11"/>
    <property type="match status" value="1"/>
</dbReference>
<gene>
    <name evidence="6" type="ORF">AC579_3428</name>
</gene>
<name>A0A139I6D0_9PEZI</name>
<keyword evidence="7" id="KW-1185">Reference proteome</keyword>
<sequence length="87" mass="9560">MPPSQMRAQVIESFNTPYVLTTLKTPQIKDPNHVLVKLHAAGYCHTDGMMCTGAGTPDPPKFPHINSHEIAGEIVALHESYSRYAAE</sequence>
<evidence type="ECO:0000256" key="1">
    <source>
        <dbReference type="ARBA" id="ARBA00001947"/>
    </source>
</evidence>
<reference evidence="6 7" key="1">
    <citation type="submission" date="2015-07" db="EMBL/GenBank/DDBJ databases">
        <title>Comparative genomics of the Sigatoka disease complex on banana suggests a link between parallel evolutionary changes in Pseudocercospora fijiensis and Pseudocercospora eumusae and increased virulence on the banana host.</title>
        <authorList>
            <person name="Chang T.-C."/>
            <person name="Salvucci A."/>
            <person name="Crous P.W."/>
            <person name="Stergiopoulos I."/>
        </authorList>
    </citation>
    <scope>NUCLEOTIDE SEQUENCE [LARGE SCALE GENOMIC DNA]</scope>
    <source>
        <strain evidence="6 7">CBS 116634</strain>
    </source>
</reference>
<dbReference type="PANTHER" id="PTHR42940">
    <property type="entry name" value="ALCOHOL DEHYDROGENASE 1-RELATED"/>
    <property type="match status" value="1"/>
</dbReference>
<dbReference type="GO" id="GO:0005737">
    <property type="term" value="C:cytoplasm"/>
    <property type="evidence" value="ECO:0007669"/>
    <property type="project" value="TreeGrafter"/>
</dbReference>
<dbReference type="GO" id="GO:0046872">
    <property type="term" value="F:metal ion binding"/>
    <property type="evidence" value="ECO:0007669"/>
    <property type="project" value="UniProtKB-KW"/>
</dbReference>
<comment type="caution">
    <text evidence="6">The sequence shown here is derived from an EMBL/GenBank/DDBJ whole genome shotgun (WGS) entry which is preliminary data.</text>
</comment>
<dbReference type="Pfam" id="PF08240">
    <property type="entry name" value="ADH_N"/>
    <property type="match status" value="1"/>
</dbReference>
<dbReference type="EMBL" id="LFZO01000282">
    <property type="protein sequence ID" value="KXT10165.1"/>
    <property type="molecule type" value="Genomic_DNA"/>
</dbReference>
<evidence type="ECO:0000259" key="5">
    <source>
        <dbReference type="Pfam" id="PF08240"/>
    </source>
</evidence>
<dbReference type="Proteomes" id="UP000073492">
    <property type="component" value="Unassembled WGS sequence"/>
</dbReference>
<accession>A0A139I6D0</accession>
<evidence type="ECO:0000256" key="4">
    <source>
        <dbReference type="ARBA" id="ARBA00023002"/>
    </source>
</evidence>
<evidence type="ECO:0000313" key="7">
    <source>
        <dbReference type="Proteomes" id="UP000073492"/>
    </source>
</evidence>
<protein>
    <recommendedName>
        <fullName evidence="5">Alcohol dehydrogenase-like N-terminal domain-containing protein</fullName>
    </recommendedName>
</protein>
<dbReference type="Gene3D" id="3.90.180.10">
    <property type="entry name" value="Medium-chain alcohol dehydrogenases, catalytic domain"/>
    <property type="match status" value="1"/>
</dbReference>
<evidence type="ECO:0000256" key="3">
    <source>
        <dbReference type="ARBA" id="ARBA00022833"/>
    </source>
</evidence>
<dbReference type="AlphaFoldDB" id="A0A139I6D0"/>
<dbReference type="InterPro" id="IPR011032">
    <property type="entry name" value="GroES-like_sf"/>
</dbReference>
<keyword evidence="4" id="KW-0560">Oxidoreductase</keyword>
<dbReference type="InterPro" id="IPR013154">
    <property type="entry name" value="ADH-like_N"/>
</dbReference>
<organism evidence="6 7">
    <name type="scientific">Pseudocercospora musae</name>
    <dbReference type="NCBI Taxonomy" id="113226"/>
    <lineage>
        <taxon>Eukaryota</taxon>
        <taxon>Fungi</taxon>
        <taxon>Dikarya</taxon>
        <taxon>Ascomycota</taxon>
        <taxon>Pezizomycotina</taxon>
        <taxon>Dothideomycetes</taxon>
        <taxon>Dothideomycetidae</taxon>
        <taxon>Mycosphaerellales</taxon>
        <taxon>Mycosphaerellaceae</taxon>
        <taxon>Pseudocercospora</taxon>
    </lineage>
</organism>
<dbReference type="SUPFAM" id="SSF50129">
    <property type="entry name" value="GroES-like"/>
    <property type="match status" value="1"/>
</dbReference>
<dbReference type="OrthoDB" id="256333at2759"/>
<proteinExistence type="predicted"/>
<keyword evidence="3" id="KW-0862">Zinc</keyword>
<evidence type="ECO:0000313" key="6">
    <source>
        <dbReference type="EMBL" id="KXT10165.1"/>
    </source>
</evidence>
<keyword evidence="2" id="KW-0479">Metal-binding</keyword>
<dbReference type="STRING" id="113226.A0A139I6D0"/>
<feature type="domain" description="Alcohol dehydrogenase-like N-terminal" evidence="5">
    <location>
        <begin position="31"/>
        <end position="84"/>
    </location>
</feature>
<dbReference type="GO" id="GO:0004022">
    <property type="term" value="F:alcohol dehydrogenase (NAD+) activity"/>
    <property type="evidence" value="ECO:0007669"/>
    <property type="project" value="TreeGrafter"/>
</dbReference>
<comment type="cofactor">
    <cofactor evidence="1">
        <name>Zn(2+)</name>
        <dbReference type="ChEBI" id="CHEBI:29105"/>
    </cofactor>
</comment>
<evidence type="ECO:0000256" key="2">
    <source>
        <dbReference type="ARBA" id="ARBA00022723"/>
    </source>
</evidence>